<dbReference type="Proteomes" id="UP000054248">
    <property type="component" value="Unassembled WGS sequence"/>
</dbReference>
<dbReference type="HOGENOM" id="CLU_1653438_0_0_1"/>
<organism evidence="2 3">
    <name type="scientific">Tulasnella calospora MUT 4182</name>
    <dbReference type="NCBI Taxonomy" id="1051891"/>
    <lineage>
        <taxon>Eukaryota</taxon>
        <taxon>Fungi</taxon>
        <taxon>Dikarya</taxon>
        <taxon>Basidiomycota</taxon>
        <taxon>Agaricomycotina</taxon>
        <taxon>Agaricomycetes</taxon>
        <taxon>Cantharellales</taxon>
        <taxon>Tulasnellaceae</taxon>
        <taxon>Tulasnella</taxon>
    </lineage>
</organism>
<evidence type="ECO:0000256" key="1">
    <source>
        <dbReference type="SAM" id="MobiDB-lite"/>
    </source>
</evidence>
<evidence type="ECO:0000313" key="3">
    <source>
        <dbReference type="Proteomes" id="UP000054248"/>
    </source>
</evidence>
<dbReference type="EMBL" id="KN822989">
    <property type="protein sequence ID" value="KIO28924.1"/>
    <property type="molecule type" value="Genomic_DNA"/>
</dbReference>
<keyword evidence="3" id="KW-1185">Reference proteome</keyword>
<proteinExistence type="predicted"/>
<gene>
    <name evidence="2" type="ORF">M407DRAFT_229223</name>
</gene>
<feature type="region of interest" description="Disordered" evidence="1">
    <location>
        <begin position="94"/>
        <end position="160"/>
    </location>
</feature>
<accession>A0A0C3QNZ0</accession>
<name>A0A0C3QNZ0_9AGAM</name>
<reference evidence="3" key="2">
    <citation type="submission" date="2015-01" db="EMBL/GenBank/DDBJ databases">
        <title>Evolutionary Origins and Diversification of the Mycorrhizal Mutualists.</title>
        <authorList>
            <consortium name="DOE Joint Genome Institute"/>
            <consortium name="Mycorrhizal Genomics Consortium"/>
            <person name="Kohler A."/>
            <person name="Kuo A."/>
            <person name="Nagy L.G."/>
            <person name="Floudas D."/>
            <person name="Copeland A."/>
            <person name="Barry K.W."/>
            <person name="Cichocki N."/>
            <person name="Veneault-Fourrey C."/>
            <person name="LaButti K."/>
            <person name="Lindquist E.A."/>
            <person name="Lipzen A."/>
            <person name="Lundell T."/>
            <person name="Morin E."/>
            <person name="Murat C."/>
            <person name="Riley R."/>
            <person name="Ohm R."/>
            <person name="Sun H."/>
            <person name="Tunlid A."/>
            <person name="Henrissat B."/>
            <person name="Grigoriev I.V."/>
            <person name="Hibbett D.S."/>
            <person name="Martin F."/>
        </authorList>
    </citation>
    <scope>NUCLEOTIDE SEQUENCE [LARGE SCALE GENOMIC DNA]</scope>
    <source>
        <strain evidence="3">MUT 4182</strain>
    </source>
</reference>
<reference evidence="2 3" key="1">
    <citation type="submission" date="2014-04" db="EMBL/GenBank/DDBJ databases">
        <authorList>
            <consortium name="DOE Joint Genome Institute"/>
            <person name="Kuo A."/>
            <person name="Girlanda M."/>
            <person name="Perotto S."/>
            <person name="Kohler A."/>
            <person name="Nagy L.G."/>
            <person name="Floudas D."/>
            <person name="Copeland A."/>
            <person name="Barry K.W."/>
            <person name="Cichocki N."/>
            <person name="Veneault-Fourrey C."/>
            <person name="LaButti K."/>
            <person name="Lindquist E.A."/>
            <person name="Lipzen A."/>
            <person name="Lundell T."/>
            <person name="Morin E."/>
            <person name="Murat C."/>
            <person name="Sun H."/>
            <person name="Tunlid A."/>
            <person name="Henrissat B."/>
            <person name="Grigoriev I.V."/>
            <person name="Hibbett D.S."/>
            <person name="Martin F."/>
            <person name="Nordberg H.P."/>
            <person name="Cantor M.N."/>
            <person name="Hua S.X."/>
        </authorList>
    </citation>
    <scope>NUCLEOTIDE SEQUENCE [LARGE SCALE GENOMIC DNA]</scope>
    <source>
        <strain evidence="2 3">MUT 4182</strain>
    </source>
</reference>
<evidence type="ECO:0000313" key="2">
    <source>
        <dbReference type="EMBL" id="KIO28924.1"/>
    </source>
</evidence>
<feature type="compositionally biased region" description="Polar residues" evidence="1">
    <location>
        <begin position="99"/>
        <end position="119"/>
    </location>
</feature>
<sequence length="160" mass="17509">MPLVLNVADSIVAQSNVRNANLTKLMDEVRAKAAFPLTPPPSKLAGATNTYAQAMLIDLWTMVAPEARENQWLQFFEGNREILQTASTVDDFLSKYEEQSQQSQTTHPGVFATMNTSDPSGGLGGRKRKRDGKSDGSNEEPADINKQGSSAWPRLTFVPP</sequence>
<protein>
    <submittedName>
        <fullName evidence="2">Uncharacterized protein</fullName>
    </submittedName>
</protein>
<dbReference type="AlphaFoldDB" id="A0A0C3QNZ0"/>